<sequence length="147" mass="16064">MWSLHPSLLDRQGLTAVWREGLLAQAVLLGRTRGYKAHPQLARFRDHDDPVGAVGAYLSAVAAEASRRGYRFDVARIDAPDGALAPIAVTSGQLEFEWRHLLAKLAERSPEVHTRLVGVSPEAHPMFEVVPGPVEAWERGVSPTGRA</sequence>
<protein>
    <submittedName>
        <fullName evidence="1">Pyrimidine dimer DNA glycosylase/endonuclease V</fullName>
    </submittedName>
</protein>
<accession>A0ABP7BII9</accession>
<proteinExistence type="predicted"/>
<dbReference type="Proteomes" id="UP001410795">
    <property type="component" value="Unassembled WGS sequence"/>
</dbReference>
<organism evidence="1 2">
    <name type="scientific">Microbacterium marinilacus</name>
    <dbReference type="NCBI Taxonomy" id="415209"/>
    <lineage>
        <taxon>Bacteria</taxon>
        <taxon>Bacillati</taxon>
        <taxon>Actinomycetota</taxon>
        <taxon>Actinomycetes</taxon>
        <taxon>Micrococcales</taxon>
        <taxon>Microbacteriaceae</taxon>
        <taxon>Microbacterium</taxon>
    </lineage>
</organism>
<gene>
    <name evidence="1" type="ORF">GCM10022202_18950</name>
</gene>
<dbReference type="InterPro" id="IPR004260">
    <property type="entry name" value="Pyr-dimer_DNA_glycosylase"/>
</dbReference>
<comment type="caution">
    <text evidence="1">The sequence shown here is derived from an EMBL/GenBank/DDBJ whole genome shotgun (WGS) entry which is preliminary data.</text>
</comment>
<dbReference type="EMBL" id="BAAAYV010000009">
    <property type="protein sequence ID" value="GAA3658639.1"/>
    <property type="molecule type" value="Genomic_DNA"/>
</dbReference>
<evidence type="ECO:0000313" key="2">
    <source>
        <dbReference type="Proteomes" id="UP001410795"/>
    </source>
</evidence>
<reference evidence="2" key="1">
    <citation type="journal article" date="2019" name="Int. J. Syst. Evol. Microbiol.">
        <title>The Global Catalogue of Microorganisms (GCM) 10K type strain sequencing project: providing services to taxonomists for standard genome sequencing and annotation.</title>
        <authorList>
            <consortium name="The Broad Institute Genomics Platform"/>
            <consortium name="The Broad Institute Genome Sequencing Center for Infectious Disease"/>
            <person name="Wu L."/>
            <person name="Ma J."/>
        </authorList>
    </citation>
    <scope>NUCLEOTIDE SEQUENCE [LARGE SCALE GENOMIC DNA]</scope>
    <source>
        <strain evidence="2">JCM 16546</strain>
    </source>
</reference>
<dbReference type="Pfam" id="PF03013">
    <property type="entry name" value="Pyr_excise"/>
    <property type="match status" value="1"/>
</dbReference>
<evidence type="ECO:0000313" key="1">
    <source>
        <dbReference type="EMBL" id="GAA3658639.1"/>
    </source>
</evidence>
<name>A0ABP7BII9_9MICO</name>
<keyword evidence="2" id="KW-1185">Reference proteome</keyword>